<proteinExistence type="predicted"/>
<dbReference type="EMBL" id="CP003731">
    <property type="protein sequence ID" value="AFO51966.1"/>
    <property type="molecule type" value="Genomic_DNA"/>
</dbReference>
<evidence type="ECO:0000313" key="3">
    <source>
        <dbReference type="Proteomes" id="UP000006502"/>
    </source>
</evidence>
<dbReference type="OrthoDB" id="399033at2"/>
<gene>
    <name evidence="2" type="ordered locus">MHLP_01930</name>
</gene>
<dbReference type="Proteomes" id="UP000006502">
    <property type="component" value="Chromosome"/>
</dbReference>
<dbReference type="PATRIC" id="fig|1212765.3.peg.434"/>
<dbReference type="Gene3D" id="2.60.15.10">
    <property type="entry name" value="F0F1 ATP synthase delta/epsilon subunit, N-terminal"/>
    <property type="match status" value="1"/>
</dbReference>
<dbReference type="STRING" id="1212765.MHLP_01930"/>
<dbReference type="InterPro" id="IPR036771">
    <property type="entry name" value="ATPsynth_dsu/esu_N"/>
</dbReference>
<name>I7CFI5_MYCHA</name>
<dbReference type="HOGENOM" id="CLU_1935727_0_0_14"/>
<evidence type="ECO:0000313" key="2">
    <source>
        <dbReference type="EMBL" id="AFO51966.1"/>
    </source>
</evidence>
<dbReference type="SUPFAM" id="SSF51344">
    <property type="entry name" value="Epsilon subunit of F1F0-ATP synthase N-terminal domain"/>
    <property type="match status" value="1"/>
</dbReference>
<dbReference type="GO" id="GO:0045259">
    <property type="term" value="C:proton-transporting ATP synthase complex"/>
    <property type="evidence" value="ECO:0007669"/>
    <property type="project" value="UniProtKB-KW"/>
</dbReference>
<reference evidence="3" key="2">
    <citation type="submission" date="2012-07" db="EMBL/GenBank/DDBJ databases">
        <title>Complete genome sequence of 'Candidatus Mycoplasma haemolamae'.</title>
        <authorList>
            <person name="Guimaraes A.M.S."/>
            <person name="Toth B."/>
            <person name="Santos A.P."/>
            <person name="Nascimento N.C."/>
            <person name="Sojka J.E."/>
            <person name="Messick J.B."/>
        </authorList>
    </citation>
    <scope>NUCLEOTIDE SEQUENCE [LARGE SCALE GENOMIC DNA]</scope>
    <source>
        <strain evidence="3">Purdue</strain>
    </source>
</reference>
<accession>I7CFI5</accession>
<keyword evidence="1" id="KW-0066">ATP synthesis</keyword>
<sequence length="109" mass="12276">MAEPRHQRVSVTPLAPPDQPLRVRIVGPTEVFVTADVKSIRLKMFDGIMQLNPRYCSVIEKLREGEIQLKLVNSSATESSVRKYKISAGWLVSSHNLCELLVKSCQEVQ</sequence>
<keyword evidence="3" id="KW-1185">Reference proteome</keyword>
<dbReference type="KEGG" id="mhl:MHLP_01930"/>
<protein>
    <submittedName>
        <fullName evidence="2">H+transporting two-sector ATPase delta/subunit epsilon</fullName>
    </submittedName>
</protein>
<dbReference type="AlphaFoldDB" id="I7CFI5"/>
<reference evidence="2 3" key="1">
    <citation type="journal article" date="2012" name="J. Bacteriol.">
        <title>Genome Sequence of "Candidatus Mycoplasma haemolamae" Strain Purdue, a Red Blood Cell Pathogen of Alpacas (Vicugna pacos) and Llamas (Lama glama).</title>
        <authorList>
            <person name="Guimaraes A.M."/>
            <person name="Toth B."/>
            <person name="Santos A.P."/>
            <person name="do Nascimento N.C."/>
            <person name="Kritchevsky J.E."/>
            <person name="Messick J.B."/>
        </authorList>
    </citation>
    <scope>NUCLEOTIDE SEQUENCE [LARGE SCALE GENOMIC DNA]</scope>
    <source>
        <strain evidence="2 3">Purdue</strain>
    </source>
</reference>
<organism evidence="2 3">
    <name type="scientific">Mycoplasma haematolamae (strain Purdue)</name>
    <dbReference type="NCBI Taxonomy" id="1212765"/>
    <lineage>
        <taxon>Bacteria</taxon>
        <taxon>Bacillati</taxon>
        <taxon>Mycoplasmatota</taxon>
        <taxon>Mollicutes</taxon>
        <taxon>Mycoplasmataceae</taxon>
        <taxon>Mycoplasma</taxon>
    </lineage>
</organism>
<keyword evidence="1" id="KW-0139">CF(1)</keyword>
<evidence type="ECO:0000256" key="1">
    <source>
        <dbReference type="ARBA" id="ARBA00023196"/>
    </source>
</evidence>